<dbReference type="PANTHER" id="PTHR44858:SF19">
    <property type="match status" value="1"/>
</dbReference>
<dbReference type="AlphaFoldDB" id="A0AAV1IE01"/>
<name>A0AAV1IE01_9CHLO</name>
<dbReference type="InterPro" id="IPR050498">
    <property type="entry name" value="Ycf3"/>
</dbReference>
<sequence length="345" mass="37870">MQFSTGSPPLSSFHKLQPHLCFKSVHLHSNAASCVVDCCSSKGSITRQGCCERATLDHYERLRQQAGAIAASLLLSGGYACAPAEAYNVRLQDVENKAMQAGVQAATEQRWEEAERFFQIVLKKEPDSASAFSNMGNVHLSQRRPEQAVSDFSRAIQLAPEAPVPYLNRAIAEEQLGVNAAGAGRISEAEKHYEAAIQDCKDAQSRDSKEFAAFFNEGNVQARMGRFSNALAAYSRAADLAPGIAGYRLREAELLFQNDRAHDADVMMRGVVRKSPTYAEAHAALAAVQWASGQERLAEDHFDKALSLDGRWSNMGFIRQQTRWPPALYNAMERFLSIASADGPK</sequence>
<keyword evidence="5" id="KW-1185">Reference proteome</keyword>
<gene>
    <name evidence="4" type="ORF">CVIRNUC_007674</name>
</gene>
<dbReference type="EMBL" id="CAUYUE010000010">
    <property type="protein sequence ID" value="CAK0784470.1"/>
    <property type="molecule type" value="Genomic_DNA"/>
</dbReference>
<protein>
    <recommendedName>
        <fullName evidence="6">Tetratricopeptide repeat protein</fullName>
    </recommendedName>
</protein>
<evidence type="ECO:0008006" key="6">
    <source>
        <dbReference type="Google" id="ProtNLM"/>
    </source>
</evidence>
<feature type="repeat" description="TPR" evidence="3">
    <location>
        <begin position="211"/>
        <end position="244"/>
    </location>
</feature>
<keyword evidence="1" id="KW-0677">Repeat</keyword>
<evidence type="ECO:0000313" key="5">
    <source>
        <dbReference type="Proteomes" id="UP001314263"/>
    </source>
</evidence>
<dbReference type="Proteomes" id="UP001314263">
    <property type="component" value="Unassembled WGS sequence"/>
</dbReference>
<dbReference type="Gene3D" id="1.25.40.10">
    <property type="entry name" value="Tetratricopeptide repeat domain"/>
    <property type="match status" value="2"/>
</dbReference>
<comment type="caution">
    <text evidence="4">The sequence shown here is derived from an EMBL/GenBank/DDBJ whole genome shotgun (WGS) entry which is preliminary data.</text>
</comment>
<reference evidence="4 5" key="1">
    <citation type="submission" date="2023-10" db="EMBL/GenBank/DDBJ databases">
        <authorList>
            <person name="Maclean D."/>
            <person name="Macfadyen A."/>
        </authorList>
    </citation>
    <scope>NUCLEOTIDE SEQUENCE [LARGE SCALE GENOMIC DNA]</scope>
</reference>
<proteinExistence type="predicted"/>
<dbReference type="PANTHER" id="PTHR44858">
    <property type="entry name" value="TETRATRICOPEPTIDE REPEAT PROTEIN 6"/>
    <property type="match status" value="1"/>
</dbReference>
<feature type="repeat" description="TPR" evidence="3">
    <location>
        <begin position="129"/>
        <end position="162"/>
    </location>
</feature>
<evidence type="ECO:0000313" key="4">
    <source>
        <dbReference type="EMBL" id="CAK0784470.1"/>
    </source>
</evidence>
<dbReference type="InterPro" id="IPR011990">
    <property type="entry name" value="TPR-like_helical_dom_sf"/>
</dbReference>
<dbReference type="InterPro" id="IPR019734">
    <property type="entry name" value="TPR_rpt"/>
</dbReference>
<dbReference type="SUPFAM" id="SSF48452">
    <property type="entry name" value="TPR-like"/>
    <property type="match status" value="1"/>
</dbReference>
<evidence type="ECO:0000256" key="1">
    <source>
        <dbReference type="ARBA" id="ARBA00022737"/>
    </source>
</evidence>
<dbReference type="PROSITE" id="PS50293">
    <property type="entry name" value="TPR_REGION"/>
    <property type="match status" value="1"/>
</dbReference>
<evidence type="ECO:0000256" key="3">
    <source>
        <dbReference type="PROSITE-ProRule" id="PRU00339"/>
    </source>
</evidence>
<evidence type="ECO:0000256" key="2">
    <source>
        <dbReference type="ARBA" id="ARBA00022803"/>
    </source>
</evidence>
<dbReference type="Pfam" id="PF13424">
    <property type="entry name" value="TPR_12"/>
    <property type="match status" value="1"/>
</dbReference>
<keyword evidence="2 3" id="KW-0802">TPR repeat</keyword>
<dbReference type="PROSITE" id="PS50005">
    <property type="entry name" value="TPR"/>
    <property type="match status" value="2"/>
</dbReference>
<dbReference type="Pfam" id="PF13432">
    <property type="entry name" value="TPR_16"/>
    <property type="match status" value="1"/>
</dbReference>
<accession>A0AAV1IE01</accession>
<organism evidence="4 5">
    <name type="scientific">Coccomyxa viridis</name>
    <dbReference type="NCBI Taxonomy" id="1274662"/>
    <lineage>
        <taxon>Eukaryota</taxon>
        <taxon>Viridiplantae</taxon>
        <taxon>Chlorophyta</taxon>
        <taxon>core chlorophytes</taxon>
        <taxon>Trebouxiophyceae</taxon>
        <taxon>Trebouxiophyceae incertae sedis</taxon>
        <taxon>Coccomyxaceae</taxon>
        <taxon>Coccomyxa</taxon>
    </lineage>
</organism>
<dbReference type="SMART" id="SM00028">
    <property type="entry name" value="TPR"/>
    <property type="match status" value="5"/>
</dbReference>